<organism evidence="2 3">
    <name type="scientific">Porites lobata</name>
    <dbReference type="NCBI Taxonomy" id="104759"/>
    <lineage>
        <taxon>Eukaryota</taxon>
        <taxon>Metazoa</taxon>
        <taxon>Cnidaria</taxon>
        <taxon>Anthozoa</taxon>
        <taxon>Hexacorallia</taxon>
        <taxon>Scleractinia</taxon>
        <taxon>Fungiina</taxon>
        <taxon>Poritidae</taxon>
        <taxon>Porites</taxon>
    </lineage>
</organism>
<feature type="region of interest" description="Disordered" evidence="1">
    <location>
        <begin position="1"/>
        <end position="51"/>
    </location>
</feature>
<comment type="caution">
    <text evidence="2">The sequence shown here is derived from an EMBL/GenBank/DDBJ whole genome shotgun (WGS) entry which is preliminary data.</text>
</comment>
<dbReference type="PANTHER" id="PTHR33198:SF20">
    <property type="entry name" value="RETROTRANSPOSON GAG DOMAIN-CONTAINING PROTEIN"/>
    <property type="match status" value="1"/>
</dbReference>
<dbReference type="Proteomes" id="UP001159405">
    <property type="component" value="Unassembled WGS sequence"/>
</dbReference>
<evidence type="ECO:0008006" key="4">
    <source>
        <dbReference type="Google" id="ProtNLM"/>
    </source>
</evidence>
<accession>A0ABN8Q9A7</accession>
<gene>
    <name evidence="2" type="ORF">PLOB_00003531</name>
</gene>
<protein>
    <recommendedName>
        <fullName evidence="4">Retrotransposon gag domain-containing protein</fullName>
    </recommendedName>
</protein>
<feature type="compositionally biased region" description="Polar residues" evidence="1">
    <location>
        <begin position="37"/>
        <end position="51"/>
    </location>
</feature>
<keyword evidence="3" id="KW-1185">Reference proteome</keyword>
<proteinExistence type="predicted"/>
<dbReference type="EMBL" id="CALNXK010000113">
    <property type="protein sequence ID" value="CAH3159194.1"/>
    <property type="molecule type" value="Genomic_DNA"/>
</dbReference>
<evidence type="ECO:0000313" key="2">
    <source>
        <dbReference type="EMBL" id="CAH3159194.1"/>
    </source>
</evidence>
<sequence>MNSNAEGPNEERIEETSTPSTPSTPVTSPPTAAVETSSSTGSIQTDNPQSGSVKMAAANFNIPPSAKFDPKADDWDHWIKRYELFEAAKERDGLSDKVRINTLIYVMGNNAADIYDSFKLIGEDIQYANVKQKFKDHFKGKVALVFERTQFVRRFQQDKESVLTFTEDLQKRADLSSFGDLRDQMVHTQIIAGLRDSHLRRRLMPNDNLTLDPVIKL</sequence>
<evidence type="ECO:0000313" key="3">
    <source>
        <dbReference type="Proteomes" id="UP001159405"/>
    </source>
</evidence>
<reference evidence="2 3" key="1">
    <citation type="submission" date="2022-05" db="EMBL/GenBank/DDBJ databases">
        <authorList>
            <consortium name="Genoscope - CEA"/>
            <person name="William W."/>
        </authorList>
    </citation>
    <scope>NUCLEOTIDE SEQUENCE [LARGE SCALE GENOMIC DNA]</scope>
</reference>
<feature type="compositionally biased region" description="Low complexity" evidence="1">
    <location>
        <begin position="16"/>
        <end position="36"/>
    </location>
</feature>
<evidence type="ECO:0000256" key="1">
    <source>
        <dbReference type="SAM" id="MobiDB-lite"/>
    </source>
</evidence>
<name>A0ABN8Q9A7_9CNID</name>
<dbReference type="PANTHER" id="PTHR33198">
    <property type="entry name" value="ANK_REP_REGION DOMAIN-CONTAINING PROTEIN-RELATED"/>
    <property type="match status" value="1"/>
</dbReference>